<keyword evidence="3" id="KW-1185">Reference proteome</keyword>
<protein>
    <submittedName>
        <fullName evidence="2">Uncharacterized protein</fullName>
    </submittedName>
</protein>
<name>K3W5T6_GLOUD</name>
<proteinExistence type="predicted"/>
<feature type="transmembrane region" description="Helical" evidence="1">
    <location>
        <begin position="12"/>
        <end position="35"/>
    </location>
</feature>
<feature type="transmembrane region" description="Helical" evidence="1">
    <location>
        <begin position="47"/>
        <end position="71"/>
    </location>
</feature>
<keyword evidence="1" id="KW-0812">Transmembrane</keyword>
<reference evidence="2" key="3">
    <citation type="submission" date="2015-02" db="UniProtKB">
        <authorList>
            <consortium name="EnsemblProtists"/>
        </authorList>
    </citation>
    <scope>IDENTIFICATION</scope>
    <source>
        <strain evidence="2">DAOM BR144</strain>
    </source>
</reference>
<dbReference type="Proteomes" id="UP000019132">
    <property type="component" value="Unassembled WGS sequence"/>
</dbReference>
<reference evidence="3" key="2">
    <citation type="submission" date="2010-04" db="EMBL/GenBank/DDBJ databases">
        <authorList>
            <person name="Buell R."/>
            <person name="Hamilton J."/>
            <person name="Hostetler J."/>
        </authorList>
    </citation>
    <scope>NUCLEOTIDE SEQUENCE [LARGE SCALE GENOMIC DNA]</scope>
    <source>
        <strain evidence="3">DAOM:BR144</strain>
    </source>
</reference>
<dbReference type="AlphaFoldDB" id="K3W5T6"/>
<dbReference type="EnsemblProtists" id="PYU1_T000327">
    <property type="protein sequence ID" value="PYU1_T000327"/>
    <property type="gene ID" value="PYU1_G000327"/>
</dbReference>
<dbReference type="InParanoid" id="K3W5T6"/>
<dbReference type="EMBL" id="GL376636">
    <property type="status" value="NOT_ANNOTATED_CDS"/>
    <property type="molecule type" value="Genomic_DNA"/>
</dbReference>
<sequence length="95" mass="9864">LSHVPVVPAGAHVTSIGGVEITSLHAALLFGSIVIPLSGSDLTERIYVQLAMSIVRFGALLIMIVSASYAMHADPYDSGVDWESLSTDTATASPP</sequence>
<reference evidence="3" key="1">
    <citation type="journal article" date="2010" name="Genome Biol.">
        <title>Genome sequence of the necrotrophic plant pathogen Pythium ultimum reveals original pathogenicity mechanisms and effector repertoire.</title>
        <authorList>
            <person name="Levesque C.A."/>
            <person name="Brouwer H."/>
            <person name="Cano L."/>
            <person name="Hamilton J.P."/>
            <person name="Holt C."/>
            <person name="Huitema E."/>
            <person name="Raffaele S."/>
            <person name="Robideau G.P."/>
            <person name="Thines M."/>
            <person name="Win J."/>
            <person name="Zerillo M.M."/>
            <person name="Beakes G.W."/>
            <person name="Boore J.L."/>
            <person name="Busam D."/>
            <person name="Dumas B."/>
            <person name="Ferriera S."/>
            <person name="Fuerstenberg S.I."/>
            <person name="Gachon C.M."/>
            <person name="Gaulin E."/>
            <person name="Govers F."/>
            <person name="Grenville-Briggs L."/>
            <person name="Horner N."/>
            <person name="Hostetler J."/>
            <person name="Jiang R.H."/>
            <person name="Johnson J."/>
            <person name="Krajaejun T."/>
            <person name="Lin H."/>
            <person name="Meijer H.J."/>
            <person name="Moore B."/>
            <person name="Morris P."/>
            <person name="Phuntmart V."/>
            <person name="Puiu D."/>
            <person name="Shetty J."/>
            <person name="Stajich J.E."/>
            <person name="Tripathy S."/>
            <person name="Wawra S."/>
            <person name="van West P."/>
            <person name="Whitty B.R."/>
            <person name="Coutinho P.M."/>
            <person name="Henrissat B."/>
            <person name="Martin F."/>
            <person name="Thomas P.D."/>
            <person name="Tyler B.M."/>
            <person name="De Vries R.P."/>
            <person name="Kamoun S."/>
            <person name="Yandell M."/>
            <person name="Tisserat N."/>
            <person name="Buell C.R."/>
        </authorList>
    </citation>
    <scope>NUCLEOTIDE SEQUENCE</scope>
    <source>
        <strain evidence="3">DAOM:BR144</strain>
    </source>
</reference>
<keyword evidence="1" id="KW-0472">Membrane</keyword>
<dbReference type="VEuPathDB" id="FungiDB:PYU1_G000327"/>
<evidence type="ECO:0000313" key="2">
    <source>
        <dbReference type="EnsemblProtists" id="PYU1_T000327"/>
    </source>
</evidence>
<accession>K3W5T6</accession>
<evidence type="ECO:0000313" key="3">
    <source>
        <dbReference type="Proteomes" id="UP000019132"/>
    </source>
</evidence>
<keyword evidence="1" id="KW-1133">Transmembrane helix</keyword>
<organism evidence="2 3">
    <name type="scientific">Globisporangium ultimum (strain ATCC 200006 / CBS 805.95 / DAOM BR144)</name>
    <name type="common">Pythium ultimum</name>
    <dbReference type="NCBI Taxonomy" id="431595"/>
    <lineage>
        <taxon>Eukaryota</taxon>
        <taxon>Sar</taxon>
        <taxon>Stramenopiles</taxon>
        <taxon>Oomycota</taxon>
        <taxon>Peronosporomycetes</taxon>
        <taxon>Pythiales</taxon>
        <taxon>Pythiaceae</taxon>
        <taxon>Globisporangium</taxon>
    </lineage>
</organism>
<dbReference type="HOGENOM" id="CLU_2379207_0_0_1"/>
<evidence type="ECO:0000256" key="1">
    <source>
        <dbReference type="SAM" id="Phobius"/>
    </source>
</evidence>